<evidence type="ECO:0000313" key="3">
    <source>
        <dbReference type="Proteomes" id="UP001415857"/>
    </source>
</evidence>
<dbReference type="InterPro" id="IPR055358">
    <property type="entry name" value="CHCR"/>
</dbReference>
<dbReference type="SUPFAM" id="SSF48371">
    <property type="entry name" value="ARM repeat"/>
    <property type="match status" value="1"/>
</dbReference>
<evidence type="ECO:0000313" key="2">
    <source>
        <dbReference type="EMBL" id="KAK9283407.1"/>
    </source>
</evidence>
<dbReference type="PROSITE" id="PS50236">
    <property type="entry name" value="CHCR"/>
    <property type="match status" value="1"/>
</dbReference>
<gene>
    <name evidence="2" type="ORF">L1049_011649</name>
</gene>
<dbReference type="GO" id="GO:0006886">
    <property type="term" value="P:intracellular protein transport"/>
    <property type="evidence" value="ECO:0007669"/>
    <property type="project" value="UniProtKB-UniRule"/>
</dbReference>
<dbReference type="PANTHER" id="PTHR10292">
    <property type="entry name" value="CLATHRIN HEAVY CHAIN RELATED"/>
    <property type="match status" value="1"/>
</dbReference>
<dbReference type="GO" id="GO:0009506">
    <property type="term" value="C:plasmodesma"/>
    <property type="evidence" value="ECO:0007669"/>
    <property type="project" value="TreeGrafter"/>
</dbReference>
<keyword evidence="3" id="KW-1185">Reference proteome</keyword>
<evidence type="ECO:0000256" key="1">
    <source>
        <dbReference type="PROSITE-ProRule" id="PRU01006"/>
    </source>
</evidence>
<sequence>MDGDLWEKVLSPDNVYRRQLIDQVMSTALPESKSSEQASAAVKAFTTADLPHELIELLEKIVLQSYAFSGKFNLQNMLIRTAIKAGPSRVMDYINRYLGLLLLFFSGQILLEDI</sequence>
<protein>
    <submittedName>
        <fullName evidence="2">Uncharacterized protein</fullName>
    </submittedName>
</protein>
<dbReference type="GO" id="GO:0005886">
    <property type="term" value="C:plasma membrane"/>
    <property type="evidence" value="ECO:0007669"/>
    <property type="project" value="TreeGrafter"/>
</dbReference>
<name>A0AAP0RRS4_LIQFO</name>
<dbReference type="GO" id="GO:0006898">
    <property type="term" value="P:receptor-mediated endocytosis"/>
    <property type="evidence" value="ECO:0007669"/>
    <property type="project" value="TreeGrafter"/>
</dbReference>
<dbReference type="InterPro" id="IPR016024">
    <property type="entry name" value="ARM-type_fold"/>
</dbReference>
<dbReference type="AlphaFoldDB" id="A0AAP0RRS4"/>
<dbReference type="Pfam" id="PF00637">
    <property type="entry name" value="Clathrin"/>
    <property type="match status" value="1"/>
</dbReference>
<reference evidence="2 3" key="1">
    <citation type="journal article" date="2024" name="Plant J.">
        <title>Genome sequences and population genomics reveal climatic adaptation and genomic divergence between two closely related sweetgum species.</title>
        <authorList>
            <person name="Xu W.Q."/>
            <person name="Ren C.Q."/>
            <person name="Zhang X.Y."/>
            <person name="Comes H.P."/>
            <person name="Liu X.H."/>
            <person name="Li Y.G."/>
            <person name="Kettle C.J."/>
            <person name="Jalonen R."/>
            <person name="Gaisberger H."/>
            <person name="Ma Y.Z."/>
            <person name="Qiu Y.X."/>
        </authorList>
    </citation>
    <scope>NUCLEOTIDE SEQUENCE [LARGE SCALE GENOMIC DNA]</scope>
    <source>
        <strain evidence="2">Hangzhou</strain>
    </source>
</reference>
<dbReference type="GO" id="GO:0009507">
    <property type="term" value="C:chloroplast"/>
    <property type="evidence" value="ECO:0007669"/>
    <property type="project" value="TreeGrafter"/>
</dbReference>
<dbReference type="GO" id="GO:0005794">
    <property type="term" value="C:Golgi apparatus"/>
    <property type="evidence" value="ECO:0007669"/>
    <property type="project" value="TreeGrafter"/>
</dbReference>
<dbReference type="GO" id="GO:0032051">
    <property type="term" value="F:clathrin light chain binding"/>
    <property type="evidence" value="ECO:0007669"/>
    <property type="project" value="TreeGrafter"/>
</dbReference>
<accession>A0AAP0RRS4</accession>
<feature type="repeat" description="CHCR" evidence="1">
    <location>
        <begin position="29"/>
        <end position="114"/>
    </location>
</feature>
<dbReference type="Proteomes" id="UP001415857">
    <property type="component" value="Unassembled WGS sequence"/>
</dbReference>
<dbReference type="EMBL" id="JBBPBK010000006">
    <property type="protein sequence ID" value="KAK9283407.1"/>
    <property type="molecule type" value="Genomic_DNA"/>
</dbReference>
<comment type="caution">
    <text evidence="2">The sequence shown here is derived from an EMBL/GenBank/DDBJ whole genome shotgun (WGS) entry which is preliminary data.</text>
</comment>
<dbReference type="InterPro" id="IPR000547">
    <property type="entry name" value="Clathrin_H-chain/VPS_repeat"/>
</dbReference>
<dbReference type="GO" id="GO:0071439">
    <property type="term" value="C:clathrin complex"/>
    <property type="evidence" value="ECO:0007669"/>
    <property type="project" value="TreeGrafter"/>
</dbReference>
<proteinExistence type="predicted"/>
<organism evidence="2 3">
    <name type="scientific">Liquidambar formosana</name>
    <name type="common">Formosan gum</name>
    <dbReference type="NCBI Taxonomy" id="63359"/>
    <lineage>
        <taxon>Eukaryota</taxon>
        <taxon>Viridiplantae</taxon>
        <taxon>Streptophyta</taxon>
        <taxon>Embryophyta</taxon>
        <taxon>Tracheophyta</taxon>
        <taxon>Spermatophyta</taxon>
        <taxon>Magnoliopsida</taxon>
        <taxon>eudicotyledons</taxon>
        <taxon>Gunneridae</taxon>
        <taxon>Pentapetalae</taxon>
        <taxon>Saxifragales</taxon>
        <taxon>Altingiaceae</taxon>
        <taxon>Liquidambar</taxon>
    </lineage>
</organism>
<dbReference type="PANTHER" id="PTHR10292:SF1">
    <property type="entry name" value="CLATHRIN HEAVY CHAIN"/>
    <property type="match status" value="1"/>
</dbReference>